<evidence type="ECO:0000313" key="1">
    <source>
        <dbReference type="EMBL" id="AKT90068.1"/>
    </source>
</evidence>
<dbReference type="EMBL" id="CP012195">
    <property type="protein sequence ID" value="AKT90068.1"/>
    <property type="molecule type" value="Genomic_DNA"/>
</dbReference>
<evidence type="ECO:0000313" key="2">
    <source>
        <dbReference type="Proteomes" id="UP000063971"/>
    </source>
</evidence>
<accession>A0AAU8TXJ4</accession>
<dbReference type="AlphaFoldDB" id="A0AAU8TXJ4"/>
<organism evidence="1 2">
    <name type="scientific">Campylobacter ureolyticus RIGS 9880</name>
    <dbReference type="NCBI Taxonomy" id="1032069"/>
    <lineage>
        <taxon>Bacteria</taxon>
        <taxon>Pseudomonadati</taxon>
        <taxon>Campylobacterota</taxon>
        <taxon>Epsilonproteobacteria</taxon>
        <taxon>Campylobacterales</taxon>
        <taxon>Campylobacteraceae</taxon>
        <taxon>Campylobacter</taxon>
    </lineage>
</organism>
<dbReference type="Gene3D" id="3.30.700.10">
    <property type="entry name" value="Glycoprotein, Type 4 Pilin"/>
    <property type="match status" value="1"/>
</dbReference>
<dbReference type="SUPFAM" id="SSF54523">
    <property type="entry name" value="Pili subunits"/>
    <property type="match status" value="1"/>
</dbReference>
<dbReference type="Proteomes" id="UP000063971">
    <property type="component" value="Chromosome"/>
</dbReference>
<gene>
    <name evidence="1" type="ORF">CUREO_0186</name>
</gene>
<proteinExistence type="predicted"/>
<dbReference type="KEGG" id="cure:CUREO_0186"/>
<dbReference type="InterPro" id="IPR045584">
    <property type="entry name" value="Pilin-like"/>
</dbReference>
<dbReference type="RefSeq" id="WP_235436863.1">
    <property type="nucleotide sequence ID" value="NZ_CP012195.1"/>
</dbReference>
<protein>
    <submittedName>
        <fullName evidence="1">Type II secretion system protein</fullName>
    </submittedName>
</protein>
<sequence length="211" mass="21951">MIELIFVIVILGILAAVAIPRLAATRDDAEVAKAVTNLSTAISEVTAYYTAQGQFAPLSAMSNVVGFNETEAAKAIPNDGQVVIPFKVGSESNCVDFVISTTEGSGSVQIIDHGNNEKLAAGNALKKAVAAAKTDSEEMKVCAKKPNTEEKTACEKALNDAVGAAEERLAAIDTQLKSTAKGACRTLMGLKSFKSMSSKLYSVGGGSVKFD</sequence>
<reference evidence="1 2" key="1">
    <citation type="journal article" date="2015" name="Genome Announc.">
        <title>Complete Genome Sequence of the Campylobacter ureolyticus Clinical Isolate RIGS 9880.</title>
        <authorList>
            <person name="Miller W.G."/>
            <person name="Yee E."/>
            <person name="On S.L."/>
            <person name="Andersen L.P."/>
            <person name="Bono J.L."/>
        </authorList>
    </citation>
    <scope>NUCLEOTIDE SEQUENCE [LARGE SCALE GENOMIC DNA]</scope>
    <source>
        <strain evidence="1 2">RIGS 9880</strain>
    </source>
</reference>
<name>A0AAU8TXJ4_9BACT</name>